<accession>A0A839HAJ4</accession>
<gene>
    <name evidence="3" type="ORF">HUK38_06285</name>
</gene>
<feature type="compositionally biased region" description="Basic and acidic residues" evidence="1">
    <location>
        <begin position="167"/>
        <end position="194"/>
    </location>
</feature>
<dbReference type="RefSeq" id="WP_182583471.1">
    <property type="nucleotide sequence ID" value="NZ_JABVCQ010000010.1"/>
</dbReference>
<sequence length="247" mass="29122">MNKQINNYRWLQYGIPLIVAFASPNIALAYDTGDAERDCENHVRSEYGLTDIRETDAVQLMDSEKHYQVQGKTKIAGEKHRWTCEIKRRRVVNAHYRGPRPMAHPWRDERPNDERRGEPTIIPRRRGEVDIQMSGNCRLSYDRRGNLIGTEGRCSPQDRRRADQAAAAHFRERRSENEDRDWRDNRGWRDHTRNESPQIVTNRRGETEVTFNNGCVVYYDRAGRRQESSPQCRDYQVISADQASRRY</sequence>
<comment type="caution">
    <text evidence="3">The sequence shown here is derived from an EMBL/GenBank/DDBJ whole genome shotgun (WGS) entry which is preliminary data.</text>
</comment>
<proteinExistence type="predicted"/>
<dbReference type="AlphaFoldDB" id="A0A839HAJ4"/>
<reference evidence="3 4" key="1">
    <citation type="journal article" date="2020" name="Arch. Microbiol.">
        <title>The genome sequence of the giant phototrophic gammaproteobacterium Thiospirillum jenense gives insight into its physiological properties and phylogenetic relationships.</title>
        <authorList>
            <person name="Imhoff J.F."/>
            <person name="Meyer T.E."/>
            <person name="Kyndt J.A."/>
        </authorList>
    </citation>
    <scope>NUCLEOTIDE SEQUENCE [LARGE SCALE GENOMIC DNA]</scope>
    <source>
        <strain evidence="3 4">DSM 216</strain>
    </source>
</reference>
<feature type="signal peptide" evidence="2">
    <location>
        <begin position="1"/>
        <end position="29"/>
    </location>
</feature>
<feature type="compositionally biased region" description="Basic and acidic residues" evidence="1">
    <location>
        <begin position="105"/>
        <end position="118"/>
    </location>
</feature>
<protein>
    <recommendedName>
        <fullName evidence="5">Secreted protein</fullName>
    </recommendedName>
</protein>
<keyword evidence="4" id="KW-1185">Reference proteome</keyword>
<organism evidence="3 4">
    <name type="scientific">Thiospirillum jenense</name>
    <dbReference type="NCBI Taxonomy" id="1653858"/>
    <lineage>
        <taxon>Bacteria</taxon>
        <taxon>Pseudomonadati</taxon>
        <taxon>Pseudomonadota</taxon>
        <taxon>Gammaproteobacteria</taxon>
        <taxon>Chromatiales</taxon>
        <taxon>Chromatiaceae</taxon>
        <taxon>Thiospirillum</taxon>
    </lineage>
</organism>
<feature type="chain" id="PRO_5032436658" description="Secreted protein" evidence="2">
    <location>
        <begin position="30"/>
        <end position="247"/>
    </location>
</feature>
<dbReference type="EMBL" id="JABVCQ010000010">
    <property type="protein sequence ID" value="MBB1125841.1"/>
    <property type="molecule type" value="Genomic_DNA"/>
</dbReference>
<evidence type="ECO:0000256" key="1">
    <source>
        <dbReference type="SAM" id="MobiDB-lite"/>
    </source>
</evidence>
<feature type="region of interest" description="Disordered" evidence="1">
    <location>
        <begin position="98"/>
        <end position="121"/>
    </location>
</feature>
<evidence type="ECO:0008006" key="5">
    <source>
        <dbReference type="Google" id="ProtNLM"/>
    </source>
</evidence>
<feature type="region of interest" description="Disordered" evidence="1">
    <location>
        <begin position="167"/>
        <end position="195"/>
    </location>
</feature>
<evidence type="ECO:0000313" key="4">
    <source>
        <dbReference type="Proteomes" id="UP000548632"/>
    </source>
</evidence>
<name>A0A839HAJ4_9GAMM</name>
<dbReference type="Proteomes" id="UP000548632">
    <property type="component" value="Unassembled WGS sequence"/>
</dbReference>
<keyword evidence="2" id="KW-0732">Signal</keyword>
<evidence type="ECO:0000256" key="2">
    <source>
        <dbReference type="SAM" id="SignalP"/>
    </source>
</evidence>
<evidence type="ECO:0000313" key="3">
    <source>
        <dbReference type="EMBL" id="MBB1125841.1"/>
    </source>
</evidence>